<dbReference type="PROSITE" id="PS51257">
    <property type="entry name" value="PROKAR_LIPOPROTEIN"/>
    <property type="match status" value="1"/>
</dbReference>
<proteinExistence type="predicted"/>
<feature type="region of interest" description="Disordered" evidence="1">
    <location>
        <begin position="62"/>
        <end position="86"/>
    </location>
</feature>
<evidence type="ECO:0000313" key="2">
    <source>
        <dbReference type="EMBL" id="KAA5545161.1"/>
    </source>
</evidence>
<dbReference type="AlphaFoldDB" id="A0A5M6DC74"/>
<evidence type="ECO:0000313" key="3">
    <source>
        <dbReference type="Proteomes" id="UP000324479"/>
    </source>
</evidence>
<feature type="compositionally biased region" description="Polar residues" evidence="1">
    <location>
        <begin position="223"/>
        <end position="264"/>
    </location>
</feature>
<dbReference type="Proteomes" id="UP000324479">
    <property type="component" value="Unassembled WGS sequence"/>
</dbReference>
<organism evidence="2 3">
    <name type="scientific">Roseiconus nitratireducens</name>
    <dbReference type="NCBI Taxonomy" id="2605748"/>
    <lineage>
        <taxon>Bacteria</taxon>
        <taxon>Pseudomonadati</taxon>
        <taxon>Planctomycetota</taxon>
        <taxon>Planctomycetia</taxon>
        <taxon>Pirellulales</taxon>
        <taxon>Pirellulaceae</taxon>
        <taxon>Roseiconus</taxon>
    </lineage>
</organism>
<dbReference type="EMBL" id="VWOX01000003">
    <property type="protein sequence ID" value="KAA5545161.1"/>
    <property type="molecule type" value="Genomic_DNA"/>
</dbReference>
<reference evidence="2 3" key="1">
    <citation type="submission" date="2019-08" db="EMBL/GenBank/DDBJ databases">
        <authorList>
            <person name="Dhanesh K."/>
            <person name="Kumar G."/>
            <person name="Sasikala C."/>
            <person name="Venkata Ramana C."/>
        </authorList>
    </citation>
    <scope>NUCLEOTIDE SEQUENCE [LARGE SCALE GENOMIC DNA]</scope>
    <source>
        <strain evidence="2 3">JC645</strain>
    </source>
</reference>
<feature type="compositionally biased region" description="Polar residues" evidence="1">
    <location>
        <begin position="154"/>
        <end position="197"/>
    </location>
</feature>
<sequence>MRNHIFSAFSSLALGSVALIGVSGLAGCRNATNGAVSSMGQASPLTPVSPMQPGAMLSPAPGVSATGAPTRVPPPPTGSYQSSTNYGASIPGGASLGPGGASLGPGGASLGYAPTGAMPSGAALGSSGMTRGVTELNASPPISNGVAANAGGSPDSSVRQTGWVSEGSATPNTTTFGAGYDNTTPPGGSTAPSNAPGVSSPAYGGMPVIDLTTAPNPPGYYPQQASNFTPTSASVPSGPTIGQSNTSTFQRSDATDFDSATSVASRPGFEGASRFGSASLPSTEPFPTNSSDPSSGDGLQWRRPSPRF</sequence>
<dbReference type="RefSeq" id="WP_150075429.1">
    <property type="nucleotide sequence ID" value="NZ_VWOX01000003.1"/>
</dbReference>
<gene>
    <name evidence="2" type="ORF">FYK55_05665</name>
</gene>
<comment type="caution">
    <text evidence="2">The sequence shown here is derived from an EMBL/GenBank/DDBJ whole genome shotgun (WGS) entry which is preliminary data.</text>
</comment>
<name>A0A5M6DC74_9BACT</name>
<evidence type="ECO:0000256" key="1">
    <source>
        <dbReference type="SAM" id="MobiDB-lite"/>
    </source>
</evidence>
<accession>A0A5M6DC74</accession>
<feature type="region of interest" description="Disordered" evidence="1">
    <location>
        <begin position="132"/>
        <end position="308"/>
    </location>
</feature>
<protein>
    <submittedName>
        <fullName evidence="2">Uncharacterized protein</fullName>
    </submittedName>
</protein>
<feature type="compositionally biased region" description="Polar residues" evidence="1">
    <location>
        <begin position="279"/>
        <end position="294"/>
    </location>
</feature>
<keyword evidence="3" id="KW-1185">Reference proteome</keyword>